<dbReference type="PROSITE" id="PS51183">
    <property type="entry name" value="JMJN"/>
    <property type="match status" value="1"/>
</dbReference>
<accession>A0AAV3P2P8</accession>
<evidence type="ECO:0000313" key="19">
    <source>
        <dbReference type="Proteomes" id="UP001454036"/>
    </source>
</evidence>
<keyword evidence="10" id="KW-0804">Transcription</keyword>
<reference evidence="18 19" key="1">
    <citation type="submission" date="2024-01" db="EMBL/GenBank/DDBJ databases">
        <title>The complete chloroplast genome sequence of Lithospermum erythrorhizon: insights into the phylogenetic relationship among Boraginaceae species and the maternal lineages of purple gromwells.</title>
        <authorList>
            <person name="Okada T."/>
            <person name="Watanabe K."/>
        </authorList>
    </citation>
    <scope>NUCLEOTIDE SEQUENCE [LARGE SCALE GENOMIC DNA]</scope>
</reference>
<proteinExistence type="inferred from homology"/>
<dbReference type="AlphaFoldDB" id="A0AAV3P2P8"/>
<evidence type="ECO:0000256" key="7">
    <source>
        <dbReference type="ARBA" id="ARBA00023002"/>
    </source>
</evidence>
<evidence type="ECO:0000256" key="14">
    <source>
        <dbReference type="ARBA" id="ARBA00051640"/>
    </source>
</evidence>
<evidence type="ECO:0000256" key="13">
    <source>
        <dbReference type="ARBA" id="ARBA00050935"/>
    </source>
</evidence>
<evidence type="ECO:0000256" key="5">
    <source>
        <dbReference type="ARBA" id="ARBA00022853"/>
    </source>
</evidence>
<keyword evidence="5" id="KW-0156">Chromatin regulator</keyword>
<dbReference type="InterPro" id="IPR003889">
    <property type="entry name" value="FYrich_C"/>
</dbReference>
<evidence type="ECO:0000256" key="3">
    <source>
        <dbReference type="ARBA" id="ARBA00006801"/>
    </source>
</evidence>
<protein>
    <submittedName>
        <fullName evidence="18">Histone modifying enzyme</fullName>
    </submittedName>
</protein>
<comment type="subcellular location">
    <subcellularLocation>
        <location evidence="2">Nucleus</location>
    </subcellularLocation>
</comment>
<evidence type="ECO:0000256" key="9">
    <source>
        <dbReference type="ARBA" id="ARBA00023015"/>
    </source>
</evidence>
<keyword evidence="6" id="KW-0223">Dioxygenase</keyword>
<dbReference type="GO" id="GO:0048731">
    <property type="term" value="P:system development"/>
    <property type="evidence" value="ECO:0007669"/>
    <property type="project" value="UniProtKB-ARBA"/>
</dbReference>
<dbReference type="Gene3D" id="3.30.160.360">
    <property type="match status" value="1"/>
</dbReference>
<dbReference type="InterPro" id="IPR004198">
    <property type="entry name" value="Znf_C5HC2"/>
</dbReference>
<dbReference type="GO" id="GO:0005634">
    <property type="term" value="C:nucleus"/>
    <property type="evidence" value="ECO:0007669"/>
    <property type="project" value="UniProtKB-SubCell"/>
</dbReference>
<dbReference type="SUPFAM" id="SSF51197">
    <property type="entry name" value="Clavaminate synthase-like"/>
    <property type="match status" value="1"/>
</dbReference>
<dbReference type="PANTHER" id="PTHR10694">
    <property type="entry name" value="LYSINE-SPECIFIC DEMETHYLASE"/>
    <property type="match status" value="1"/>
</dbReference>
<evidence type="ECO:0000256" key="15">
    <source>
        <dbReference type="SAM" id="MobiDB-lite"/>
    </source>
</evidence>
<dbReference type="SMART" id="SM00558">
    <property type="entry name" value="JmjC"/>
    <property type="match status" value="1"/>
</dbReference>
<gene>
    <name evidence="18" type="ORF">LIER_04770</name>
</gene>
<keyword evidence="9" id="KW-0805">Transcription regulation</keyword>
<organism evidence="18 19">
    <name type="scientific">Lithospermum erythrorhizon</name>
    <name type="common">Purple gromwell</name>
    <name type="synonym">Lithospermum officinale var. erythrorhizon</name>
    <dbReference type="NCBI Taxonomy" id="34254"/>
    <lineage>
        <taxon>Eukaryota</taxon>
        <taxon>Viridiplantae</taxon>
        <taxon>Streptophyta</taxon>
        <taxon>Embryophyta</taxon>
        <taxon>Tracheophyta</taxon>
        <taxon>Spermatophyta</taxon>
        <taxon>Magnoliopsida</taxon>
        <taxon>eudicotyledons</taxon>
        <taxon>Gunneridae</taxon>
        <taxon>Pentapetalae</taxon>
        <taxon>asterids</taxon>
        <taxon>lamiids</taxon>
        <taxon>Boraginales</taxon>
        <taxon>Boraginaceae</taxon>
        <taxon>Boraginoideae</taxon>
        <taxon>Lithospermeae</taxon>
        <taxon>Lithospermum</taxon>
    </lineage>
</organism>
<dbReference type="Pfam" id="PF02375">
    <property type="entry name" value="JmjN"/>
    <property type="match status" value="1"/>
</dbReference>
<comment type="catalytic activity">
    <reaction evidence="13">
        <text>N(6)-methyl-L-lysyl(4)-[histone H3] + 2-oxoglutarate + O2 = L-lysyl(4)-[histone H3] + formaldehyde + succinate + CO2</text>
        <dbReference type="Rhea" id="RHEA:60220"/>
        <dbReference type="Rhea" id="RHEA-COMP:15543"/>
        <dbReference type="Rhea" id="RHEA-COMP:15547"/>
        <dbReference type="ChEBI" id="CHEBI:15379"/>
        <dbReference type="ChEBI" id="CHEBI:16526"/>
        <dbReference type="ChEBI" id="CHEBI:16810"/>
        <dbReference type="ChEBI" id="CHEBI:16842"/>
        <dbReference type="ChEBI" id="CHEBI:29969"/>
        <dbReference type="ChEBI" id="CHEBI:30031"/>
        <dbReference type="ChEBI" id="CHEBI:61929"/>
    </reaction>
    <physiologicalReaction direction="left-to-right" evidence="13">
        <dbReference type="Rhea" id="RHEA:60221"/>
    </physiologicalReaction>
</comment>
<feature type="domain" description="JmjN" evidence="16">
    <location>
        <begin position="137"/>
        <end position="178"/>
    </location>
</feature>
<dbReference type="GO" id="GO:0046872">
    <property type="term" value="F:metal ion binding"/>
    <property type="evidence" value="ECO:0007669"/>
    <property type="project" value="UniProtKB-KW"/>
</dbReference>
<sequence length="1169" mass="131390">MTIYDASIPKSILNSFLIVNHYKNRVFLMRGTFVSIAVQKKCDLPYFTMFFYIFPVLMGMELVCAPVKEEKLSMPSIPPGFESLAPFTLKIVESTETKARYFASPIGFQSGDSYKAPKKVTAKWHPEDARIPDIENAPVFYPTEEEFEDTLKFMEIIRPKAEAYGICRIVPPPSWKPPCPLKDTKVWENSKFATRIQRIDKLQNRESMTKMLRINYDKKKKRRRSMKNCTEKANNNVDLMVTTETVKHDPEFGFNPGPDFTLNGFQKYADDFKVRYFRKNEYMSDSTIQSLEQRDPSVEEIEGEFWRIVENPTEAVEVLYGNDIETGVFGSGFPKLHEKVDSTCDLRYVKSGWNLNNFPRLPGSVLSYESSDISGVVVPWLYLGMCFSSFCWHVEDHHLYSLNYMHFGAPKMWYGVPGYAAQKLEAAMKKHLPDLFEEEPDLLHKLVTQLSPSILKAEGVPVYRCLQNPGEFVLTFPRGYHAGFNCGFNCAEAVNVAPMNWLLHGQNAIELYRGEGRKTSISHDKLLLGAARDAVKAHWELNLLRKNTADNFRWRDVCGTDGILSKALKARVKMEQASRELLGNSPKALKMESSFDATSERECSVCFFDLHLSAAGCHNCSPDKYACLNHAKQLCSCSWSAKFFLFRYDVNELNMLVEALEGKLSSVYRWAKSDLGLELSTAISIENELSGKASNPLGSHMNVTSSQFTTALKEVHKEDAEESVEELLAPGKRNAVSMLQKPPQGSESTKSGIRYKKEIMQLVQTPPSSESHGSHSSETKTLSLLGSRGFIVPSDEEESDKPPAKRPKETLEKQVALSNNIVTRDVCVSNLVSVSSMTGTAVVGETTYSSSAEGLKMERHPCNILHSANSVAETLVGSMSQPSESVKSDTDSSRILGSDGNSGLAMNVETLPNNPCFPANNDRCYRQKGPRIAKVVRRINFNIELLEFGVVQQEKLWCDNRAIYPKGFKSRVRYINAIDPMKMCYYISEILDAGRDGPLFMVSLENCPSEVFVHISASRCWELVRGRVNQEIIKQHKLGKMNLPPLQPYGSLDGMEMFGFTSPSMIQALEALDQNRVCKEYWEAKTLMQKPPHSQPSIDLNVQLSSEPSNVTEGGGNPGGVGALFSSLFKKANPKELQALRGIMSRKASTTDQDQVTRLLEEEIQSRSK</sequence>
<comment type="similarity">
    <text evidence="3">Belongs to the JARID1 histone demethylase family.</text>
</comment>
<evidence type="ECO:0000256" key="6">
    <source>
        <dbReference type="ARBA" id="ARBA00022964"/>
    </source>
</evidence>
<dbReference type="InterPro" id="IPR003347">
    <property type="entry name" value="JmjC_dom"/>
</dbReference>
<feature type="region of interest" description="Disordered" evidence="15">
    <location>
        <begin position="731"/>
        <end position="786"/>
    </location>
</feature>
<evidence type="ECO:0000313" key="18">
    <source>
        <dbReference type="EMBL" id="GAA0144282.1"/>
    </source>
</evidence>
<comment type="catalytic activity">
    <reaction evidence="12">
        <text>N(6),N(6)-dimethyl-L-lysyl(4)-[histone H3] + 2-oxoglutarate + O2 = N(6)-methyl-L-lysyl(4)-[histone H3] + formaldehyde + succinate + CO2</text>
        <dbReference type="Rhea" id="RHEA:60216"/>
        <dbReference type="Rhea" id="RHEA-COMP:15540"/>
        <dbReference type="Rhea" id="RHEA-COMP:15543"/>
        <dbReference type="ChEBI" id="CHEBI:15379"/>
        <dbReference type="ChEBI" id="CHEBI:16526"/>
        <dbReference type="ChEBI" id="CHEBI:16810"/>
        <dbReference type="ChEBI" id="CHEBI:16842"/>
        <dbReference type="ChEBI" id="CHEBI:30031"/>
        <dbReference type="ChEBI" id="CHEBI:61929"/>
        <dbReference type="ChEBI" id="CHEBI:61976"/>
    </reaction>
    <physiologicalReaction direction="left-to-right" evidence="12">
        <dbReference type="Rhea" id="RHEA:60217"/>
    </physiologicalReaction>
</comment>
<dbReference type="Pfam" id="PF02928">
    <property type="entry name" value="zf-C5HC2"/>
    <property type="match status" value="1"/>
</dbReference>
<dbReference type="Pfam" id="PF05965">
    <property type="entry name" value="FYRC"/>
    <property type="match status" value="1"/>
</dbReference>
<dbReference type="SMART" id="SM00541">
    <property type="entry name" value="FYRN"/>
    <property type="match status" value="1"/>
</dbReference>
<evidence type="ECO:0000256" key="11">
    <source>
        <dbReference type="ARBA" id="ARBA00023242"/>
    </source>
</evidence>
<keyword evidence="7" id="KW-0560">Oxidoreductase</keyword>
<feature type="compositionally biased region" description="Basic and acidic residues" evidence="15">
    <location>
        <begin position="800"/>
        <end position="811"/>
    </location>
</feature>
<dbReference type="Pfam" id="PF05964">
    <property type="entry name" value="FYRN"/>
    <property type="match status" value="1"/>
</dbReference>
<evidence type="ECO:0000256" key="12">
    <source>
        <dbReference type="ARBA" id="ARBA00050619"/>
    </source>
</evidence>
<evidence type="ECO:0000256" key="4">
    <source>
        <dbReference type="ARBA" id="ARBA00022723"/>
    </source>
</evidence>
<evidence type="ECO:0000259" key="16">
    <source>
        <dbReference type="PROSITE" id="PS51183"/>
    </source>
</evidence>
<comment type="catalytic activity">
    <reaction evidence="14">
        <text>N(6),N(6),N(6)-trimethyl-L-lysyl(4)-[histone H3] + 2-oxoglutarate + O2 = N(6),N(6)-dimethyl-L-lysyl(4)-[histone H3] + formaldehyde + succinate + CO2</text>
        <dbReference type="Rhea" id="RHEA:60212"/>
        <dbReference type="Rhea" id="RHEA-COMP:15537"/>
        <dbReference type="Rhea" id="RHEA-COMP:15540"/>
        <dbReference type="ChEBI" id="CHEBI:15379"/>
        <dbReference type="ChEBI" id="CHEBI:16526"/>
        <dbReference type="ChEBI" id="CHEBI:16810"/>
        <dbReference type="ChEBI" id="CHEBI:16842"/>
        <dbReference type="ChEBI" id="CHEBI:30031"/>
        <dbReference type="ChEBI" id="CHEBI:61961"/>
        <dbReference type="ChEBI" id="CHEBI:61976"/>
    </reaction>
    <physiologicalReaction direction="left-to-right" evidence="14">
        <dbReference type="Rhea" id="RHEA:60213"/>
    </physiologicalReaction>
</comment>
<dbReference type="Proteomes" id="UP001454036">
    <property type="component" value="Unassembled WGS sequence"/>
</dbReference>
<evidence type="ECO:0000259" key="17">
    <source>
        <dbReference type="PROSITE" id="PS51184"/>
    </source>
</evidence>
<comment type="cofactor">
    <cofactor evidence="1">
        <name>Fe(2+)</name>
        <dbReference type="ChEBI" id="CHEBI:29033"/>
    </cofactor>
</comment>
<keyword evidence="8" id="KW-0408">Iron</keyword>
<dbReference type="PROSITE" id="PS51542">
    <property type="entry name" value="FYRN"/>
    <property type="match status" value="1"/>
</dbReference>
<dbReference type="SMART" id="SM00545">
    <property type="entry name" value="JmjN"/>
    <property type="match status" value="1"/>
</dbReference>
<dbReference type="FunFam" id="3.30.160.360:FF:000005">
    <property type="entry name" value="Putative lysine-specific demethylase JMJ16"/>
    <property type="match status" value="1"/>
</dbReference>
<dbReference type="GO" id="GO:0051093">
    <property type="term" value="P:negative regulation of developmental process"/>
    <property type="evidence" value="ECO:0007669"/>
    <property type="project" value="UniProtKB-ARBA"/>
</dbReference>
<feature type="region of interest" description="Disordered" evidence="15">
    <location>
        <begin position="792"/>
        <end position="811"/>
    </location>
</feature>
<dbReference type="PROSITE" id="PS51184">
    <property type="entry name" value="JMJC"/>
    <property type="match status" value="1"/>
</dbReference>
<feature type="domain" description="JmjC" evidence="17">
    <location>
        <begin position="347"/>
        <end position="513"/>
    </location>
</feature>
<evidence type="ECO:0000256" key="1">
    <source>
        <dbReference type="ARBA" id="ARBA00001954"/>
    </source>
</evidence>
<comment type="caution">
    <text evidence="18">The sequence shown here is derived from an EMBL/GenBank/DDBJ whole genome shotgun (WGS) entry which is preliminary data.</text>
</comment>
<dbReference type="SMART" id="SM00542">
    <property type="entry name" value="FYRC"/>
    <property type="match status" value="1"/>
</dbReference>
<dbReference type="PROSITE" id="PS51543">
    <property type="entry name" value="FYRC"/>
    <property type="match status" value="1"/>
</dbReference>
<evidence type="ECO:0000256" key="8">
    <source>
        <dbReference type="ARBA" id="ARBA00023004"/>
    </source>
</evidence>
<dbReference type="Pfam" id="PF02373">
    <property type="entry name" value="JmjC"/>
    <property type="match status" value="1"/>
</dbReference>
<evidence type="ECO:0000256" key="10">
    <source>
        <dbReference type="ARBA" id="ARBA00023163"/>
    </source>
</evidence>
<keyword evidence="19" id="KW-1185">Reference proteome</keyword>
<dbReference type="Gene3D" id="2.60.120.650">
    <property type="entry name" value="Cupin"/>
    <property type="match status" value="1"/>
</dbReference>
<keyword evidence="4" id="KW-0479">Metal-binding</keyword>
<dbReference type="GO" id="GO:0000785">
    <property type="term" value="C:chromatin"/>
    <property type="evidence" value="ECO:0007669"/>
    <property type="project" value="TreeGrafter"/>
</dbReference>
<dbReference type="GO" id="GO:0034647">
    <property type="term" value="F:histone H3K4me/H3K4me2/H3K4me3 demethylase activity"/>
    <property type="evidence" value="ECO:0007669"/>
    <property type="project" value="TreeGrafter"/>
</dbReference>
<name>A0AAV3P2P8_LITER</name>
<dbReference type="EMBL" id="BAABME010000624">
    <property type="protein sequence ID" value="GAA0144282.1"/>
    <property type="molecule type" value="Genomic_DNA"/>
</dbReference>
<keyword evidence="11" id="KW-0539">Nucleus</keyword>
<dbReference type="InterPro" id="IPR003349">
    <property type="entry name" value="JmjN"/>
</dbReference>
<dbReference type="InterPro" id="IPR003888">
    <property type="entry name" value="FYrich_N"/>
</dbReference>
<dbReference type="GO" id="GO:0045814">
    <property type="term" value="P:negative regulation of gene expression, epigenetic"/>
    <property type="evidence" value="ECO:0007669"/>
    <property type="project" value="UniProtKB-ARBA"/>
</dbReference>
<dbReference type="PANTHER" id="PTHR10694:SF113">
    <property type="entry name" value="PROTEIN JUMONJI"/>
    <property type="match status" value="1"/>
</dbReference>
<evidence type="ECO:0000256" key="2">
    <source>
        <dbReference type="ARBA" id="ARBA00004123"/>
    </source>
</evidence>